<dbReference type="Proteomes" id="UP000033874">
    <property type="component" value="Unassembled WGS sequence"/>
</dbReference>
<comment type="caution">
    <text evidence="2">The sequence shown here is derived from an EMBL/GenBank/DDBJ whole genome shotgun (WGS) entry which is preliminary data.</text>
</comment>
<dbReference type="AlphaFoldDB" id="A0A0M3AR47"/>
<dbReference type="Pfam" id="PF13692">
    <property type="entry name" value="Glyco_trans_1_4"/>
    <property type="match status" value="1"/>
</dbReference>
<dbReference type="Gene3D" id="3.40.50.2000">
    <property type="entry name" value="Glycogen Phosphorylase B"/>
    <property type="match status" value="2"/>
</dbReference>
<dbReference type="PATRIC" id="fig|56193.3.peg.2142"/>
<accession>A0A0M3AR47</accession>
<dbReference type="PANTHER" id="PTHR12526">
    <property type="entry name" value="GLYCOSYLTRANSFERASE"/>
    <property type="match status" value="1"/>
</dbReference>
<dbReference type="EMBL" id="LBIC01000004">
    <property type="protein sequence ID" value="KKW92310.1"/>
    <property type="molecule type" value="Genomic_DNA"/>
</dbReference>
<gene>
    <name evidence="2" type="ORF">YP76_10335</name>
</gene>
<proteinExistence type="predicted"/>
<dbReference type="CDD" id="cd03811">
    <property type="entry name" value="GT4_GT28_WabH-like"/>
    <property type="match status" value="1"/>
</dbReference>
<dbReference type="PANTHER" id="PTHR12526:SF636">
    <property type="entry name" value="BLL3647 PROTEIN"/>
    <property type="match status" value="1"/>
</dbReference>
<reference evidence="2 3" key="1">
    <citation type="submission" date="2015-04" db="EMBL/GenBank/DDBJ databases">
        <title>Genome sequence of aromatic hydrocarbons-degrading Sphingobium chungbukense DJ77.</title>
        <authorList>
            <person name="Kim Y.-C."/>
            <person name="Chae J.-C."/>
        </authorList>
    </citation>
    <scope>NUCLEOTIDE SEQUENCE [LARGE SCALE GENOMIC DNA]</scope>
    <source>
        <strain evidence="2 3">DJ77</strain>
    </source>
</reference>
<feature type="domain" description="Glycosyltransferase subfamily 4-like N-terminal" evidence="1">
    <location>
        <begin position="12"/>
        <end position="173"/>
    </location>
</feature>
<organism evidence="2 3">
    <name type="scientific">Sphingobium chungbukense</name>
    <dbReference type="NCBI Taxonomy" id="56193"/>
    <lineage>
        <taxon>Bacteria</taxon>
        <taxon>Pseudomonadati</taxon>
        <taxon>Pseudomonadota</taxon>
        <taxon>Alphaproteobacteria</taxon>
        <taxon>Sphingomonadales</taxon>
        <taxon>Sphingomonadaceae</taxon>
        <taxon>Sphingobium</taxon>
    </lineage>
</organism>
<evidence type="ECO:0000313" key="3">
    <source>
        <dbReference type="Proteomes" id="UP000033874"/>
    </source>
</evidence>
<keyword evidence="3" id="KW-1185">Reference proteome</keyword>
<sequence>MILLYVHALAATGVVRNARLLASGLAARGYPVELVTATPGGEGVPGVPHHALLRESRTYSLFEKLIAIGALRRHLKRRRADLLISAGNQGHFVAWAASRGLGRLRRVYRISNDMVRAIPGAPHGGSASWERRIMTRLIASDADRIVLVSPTLASIPAFADAAREGRVAIIPNGIDAAAARAKADADAAAPHIWMTKDVSVILAIGRLAKQKNFETLLRAFAMVRCRRRARLIILGESRDRMRDRLMAQARKLGVADDLALPGVVANVFPWLVHADAFVLPSWWEGSPNALLEAMAVGIPVVASSTAGNAADLLDGGRFGRLINPADATAMAEALLGQLDPASAIVPGDRIEAFSLRRVVAGWMEVIDRLGLSPRPERERVVVCRLGPVHQN</sequence>
<evidence type="ECO:0000313" key="2">
    <source>
        <dbReference type="EMBL" id="KKW92310.1"/>
    </source>
</evidence>
<dbReference type="Pfam" id="PF13579">
    <property type="entry name" value="Glyco_trans_4_4"/>
    <property type="match status" value="1"/>
</dbReference>
<dbReference type="RefSeq" id="WP_046763516.1">
    <property type="nucleotide sequence ID" value="NZ_LBIC01000004.1"/>
</dbReference>
<dbReference type="InterPro" id="IPR028098">
    <property type="entry name" value="Glyco_trans_4-like_N"/>
</dbReference>
<dbReference type="STRING" id="56193.YP76_10335"/>
<evidence type="ECO:0000259" key="1">
    <source>
        <dbReference type="Pfam" id="PF13579"/>
    </source>
</evidence>
<protein>
    <submittedName>
        <fullName evidence="2">Glycosyl transferase family 1</fullName>
    </submittedName>
</protein>
<dbReference type="SUPFAM" id="SSF53756">
    <property type="entry name" value="UDP-Glycosyltransferase/glycogen phosphorylase"/>
    <property type="match status" value="1"/>
</dbReference>
<dbReference type="GO" id="GO:0016757">
    <property type="term" value="F:glycosyltransferase activity"/>
    <property type="evidence" value="ECO:0007669"/>
    <property type="project" value="TreeGrafter"/>
</dbReference>
<name>A0A0M3AR47_9SPHN</name>
<keyword evidence="2" id="KW-0808">Transferase</keyword>